<evidence type="ECO:0000313" key="11">
    <source>
        <dbReference type="Proteomes" id="UP000286075"/>
    </source>
</evidence>
<evidence type="ECO:0000259" key="6">
    <source>
        <dbReference type="Pfam" id="PF25917"/>
    </source>
</evidence>
<dbReference type="AlphaFoldDB" id="A0A1M6L7W3"/>
<dbReference type="PANTHER" id="PTHR30386:SF26">
    <property type="entry name" value="TRANSPORT PROTEIN COMB"/>
    <property type="match status" value="1"/>
</dbReference>
<keyword evidence="2 5" id="KW-0812">Transmembrane</keyword>
<evidence type="ECO:0000313" key="8">
    <source>
        <dbReference type="EMBL" id="RGX71901.1"/>
    </source>
</evidence>
<feature type="domain" description="AprE-like beta-barrel" evidence="7">
    <location>
        <begin position="327"/>
        <end position="411"/>
    </location>
</feature>
<keyword evidence="4 5" id="KW-0472">Membrane</keyword>
<dbReference type="Gene3D" id="2.40.30.170">
    <property type="match status" value="1"/>
</dbReference>
<dbReference type="RefSeq" id="WP_025834090.1">
    <property type="nucleotide sequence ID" value="NZ_CABMFG010000084.1"/>
</dbReference>
<feature type="transmembrane region" description="Helical" evidence="5">
    <location>
        <begin position="30"/>
        <end position="48"/>
    </location>
</feature>
<dbReference type="Pfam" id="PF26002">
    <property type="entry name" value="Beta-barrel_AprE"/>
    <property type="match status" value="1"/>
</dbReference>
<sequence>MLEEKRDIELRSDEVQEVLGEVPTWLLRRGISLVAVIVILILLGSAFFKYPDVVTSSVFLTSTNPAISIVAKSSGRILELYIDDNQCVKEGDVLAVIENSAKTKDIAYLKKYLLSINSLDSIDSLPVKDLKVGNLQALYSSFYLTLSEYIRFKEEQYYLLKIKWTQEKLKQYRMSYQDILRQKVLVEQQFEIVQKQYKRDSVLCSQRLWSEENLENSYNNYLQGKLSLENILATLNNMQLQIIQMCESLSDMEFQYSEKKNGLDIQINTYVTQLITEIQNWELNYAVVTPISGKVIFTQYWSKNQNVAAGEQVFNIIPNKAGTLMGKALLPAQRSGKVKVGQTVNIHFSNFPDNEFGFVKGVVGNISLVPSKTKEENNYVVEINLPGGLVTSYHKELPYLPEMGGTAEIVTDDLSLLERFILPIKRILKENL</sequence>
<proteinExistence type="predicted"/>
<dbReference type="InterPro" id="IPR050739">
    <property type="entry name" value="MFP"/>
</dbReference>
<evidence type="ECO:0000256" key="3">
    <source>
        <dbReference type="ARBA" id="ARBA00022989"/>
    </source>
</evidence>
<keyword evidence="3 5" id="KW-1133">Transmembrane helix</keyword>
<evidence type="ECO:0000256" key="1">
    <source>
        <dbReference type="ARBA" id="ARBA00004167"/>
    </source>
</evidence>
<evidence type="ECO:0000256" key="5">
    <source>
        <dbReference type="SAM" id="Phobius"/>
    </source>
</evidence>
<evidence type="ECO:0000313" key="9">
    <source>
        <dbReference type="EMBL" id="SHJ67129.1"/>
    </source>
</evidence>
<dbReference type="Pfam" id="PF25917">
    <property type="entry name" value="BSH_RND"/>
    <property type="match status" value="1"/>
</dbReference>
<dbReference type="InterPro" id="IPR058982">
    <property type="entry name" value="Beta-barrel_AprE"/>
</dbReference>
<reference evidence="9" key="1">
    <citation type="submission" date="2016-11" db="EMBL/GenBank/DDBJ databases">
        <authorList>
            <person name="Jaros S."/>
            <person name="Januszkiewicz K."/>
            <person name="Wedrychowicz H."/>
        </authorList>
    </citation>
    <scope>NUCLEOTIDE SEQUENCE [LARGE SCALE GENOMIC DNA]</scope>
    <source>
        <strain evidence="9">DSM 26884</strain>
    </source>
</reference>
<organism evidence="9 10">
    <name type="scientific">Bacteroides stercorirosoris</name>
    <dbReference type="NCBI Taxonomy" id="871324"/>
    <lineage>
        <taxon>Bacteria</taxon>
        <taxon>Pseudomonadati</taxon>
        <taxon>Bacteroidota</taxon>
        <taxon>Bacteroidia</taxon>
        <taxon>Bacteroidales</taxon>
        <taxon>Bacteroidaceae</taxon>
        <taxon>Bacteroides</taxon>
    </lineage>
</organism>
<dbReference type="GeneID" id="92714566"/>
<dbReference type="Proteomes" id="UP000286075">
    <property type="component" value="Unassembled WGS sequence"/>
</dbReference>
<dbReference type="PANTHER" id="PTHR30386">
    <property type="entry name" value="MEMBRANE FUSION SUBUNIT OF EMRAB-TOLC MULTIDRUG EFFLUX PUMP"/>
    <property type="match status" value="1"/>
</dbReference>
<dbReference type="eggNOG" id="COG1566">
    <property type="taxonomic scope" value="Bacteria"/>
</dbReference>
<gene>
    <name evidence="8" type="ORF">DXA68_23655</name>
    <name evidence="9" type="ORF">SAMN05444350_1453</name>
</gene>
<evidence type="ECO:0000259" key="7">
    <source>
        <dbReference type="Pfam" id="PF26002"/>
    </source>
</evidence>
<feature type="domain" description="Multidrug resistance protein MdtA-like barrel-sandwich hybrid" evidence="6">
    <location>
        <begin position="68"/>
        <end position="316"/>
    </location>
</feature>
<dbReference type="EMBL" id="QSCF01000084">
    <property type="protein sequence ID" value="RGX71901.1"/>
    <property type="molecule type" value="Genomic_DNA"/>
</dbReference>
<dbReference type="Proteomes" id="UP000184192">
    <property type="component" value="Unassembled WGS sequence"/>
</dbReference>
<dbReference type="EMBL" id="FQZN01000045">
    <property type="protein sequence ID" value="SHJ67129.1"/>
    <property type="molecule type" value="Genomic_DNA"/>
</dbReference>
<reference evidence="10" key="2">
    <citation type="submission" date="2016-11" db="EMBL/GenBank/DDBJ databases">
        <authorList>
            <person name="Varghese N."/>
            <person name="Submissions S."/>
        </authorList>
    </citation>
    <scope>NUCLEOTIDE SEQUENCE [LARGE SCALE GENOMIC DNA]</scope>
    <source>
        <strain evidence="10">DSM 26884</strain>
    </source>
</reference>
<evidence type="ECO:0000256" key="2">
    <source>
        <dbReference type="ARBA" id="ARBA00022692"/>
    </source>
</evidence>
<comment type="subcellular location">
    <subcellularLocation>
        <location evidence="1">Membrane</location>
        <topology evidence="1">Single-pass membrane protein</topology>
    </subcellularLocation>
</comment>
<evidence type="ECO:0000313" key="10">
    <source>
        <dbReference type="Proteomes" id="UP000184192"/>
    </source>
</evidence>
<reference evidence="8 11" key="3">
    <citation type="submission" date="2018-08" db="EMBL/GenBank/DDBJ databases">
        <title>A genome reference for cultivated species of the human gut microbiota.</title>
        <authorList>
            <person name="Zou Y."/>
            <person name="Xue W."/>
            <person name="Luo G."/>
        </authorList>
    </citation>
    <scope>NUCLEOTIDE SEQUENCE [LARGE SCALE GENOMIC DNA]</scope>
    <source>
        <strain evidence="8 11">OF03-9BH</strain>
    </source>
</reference>
<dbReference type="GO" id="GO:0016020">
    <property type="term" value="C:membrane"/>
    <property type="evidence" value="ECO:0007669"/>
    <property type="project" value="UniProtKB-SubCell"/>
</dbReference>
<protein>
    <submittedName>
        <fullName evidence="8">HlyD family efflux transporter periplasmic adaptor subunit</fullName>
    </submittedName>
    <submittedName>
        <fullName evidence="9">HlyD family secretion protein</fullName>
    </submittedName>
</protein>
<evidence type="ECO:0000256" key="4">
    <source>
        <dbReference type="ARBA" id="ARBA00023136"/>
    </source>
</evidence>
<accession>A0A1M6L7W3</accession>
<dbReference type="OrthoDB" id="7057889at2"/>
<keyword evidence="10" id="KW-1185">Reference proteome</keyword>
<dbReference type="Gene3D" id="2.40.50.100">
    <property type="match status" value="1"/>
</dbReference>
<name>A0A1M6L7W3_9BACE</name>
<dbReference type="PRINTS" id="PR01490">
    <property type="entry name" value="RTXTOXIND"/>
</dbReference>
<dbReference type="InterPro" id="IPR058625">
    <property type="entry name" value="MdtA-like_BSH"/>
</dbReference>